<dbReference type="AlphaFoldDB" id="A0A1M5EW69"/>
<gene>
    <name evidence="1" type="ORF">SAMN05444377_1231</name>
</gene>
<proteinExistence type="predicted"/>
<organism evidence="1 2">
    <name type="scientific">Flavobacterium fontis</name>
    <dbReference type="NCBI Taxonomy" id="1124188"/>
    <lineage>
        <taxon>Bacteria</taxon>
        <taxon>Pseudomonadati</taxon>
        <taxon>Bacteroidota</taxon>
        <taxon>Flavobacteriia</taxon>
        <taxon>Flavobacteriales</taxon>
        <taxon>Flavobacteriaceae</taxon>
        <taxon>Flavobacterium</taxon>
    </lineage>
</organism>
<evidence type="ECO:0000313" key="2">
    <source>
        <dbReference type="Proteomes" id="UP000184147"/>
    </source>
</evidence>
<sequence>MSKKITLFLFIIFCFIKVYSQTNNQIENEIVGKWNICEIKNKTGVRTTLHCLNEVIFKNDLTGVILYFKEDEFFKWKITNDKISFSQNTKKNYYIFHSEYEIKFTIKNRFIELELIDVNGDSIILRRTKTTATNSR</sequence>
<dbReference type="Proteomes" id="UP000184147">
    <property type="component" value="Unassembled WGS sequence"/>
</dbReference>
<dbReference type="EMBL" id="FQVQ01000023">
    <property type="protein sequence ID" value="SHF83464.1"/>
    <property type="molecule type" value="Genomic_DNA"/>
</dbReference>
<dbReference type="RefSeq" id="WP_073365415.1">
    <property type="nucleotide sequence ID" value="NZ_FQVQ01000023.1"/>
</dbReference>
<keyword evidence="2" id="KW-1185">Reference proteome</keyword>
<reference evidence="1 2" key="1">
    <citation type="submission" date="2016-11" db="EMBL/GenBank/DDBJ databases">
        <authorList>
            <person name="Jaros S."/>
            <person name="Januszkiewicz K."/>
            <person name="Wedrychowicz H."/>
        </authorList>
    </citation>
    <scope>NUCLEOTIDE SEQUENCE [LARGE SCALE GENOMIC DNA]</scope>
    <source>
        <strain evidence="1 2">DSM 25660</strain>
    </source>
</reference>
<evidence type="ECO:0000313" key="1">
    <source>
        <dbReference type="EMBL" id="SHF83464.1"/>
    </source>
</evidence>
<evidence type="ECO:0008006" key="3">
    <source>
        <dbReference type="Google" id="ProtNLM"/>
    </source>
</evidence>
<protein>
    <recommendedName>
        <fullName evidence="3">Lipocalin-like domain-containing protein</fullName>
    </recommendedName>
</protein>
<name>A0A1M5EW69_9FLAO</name>
<accession>A0A1M5EW69</accession>